<accession>A0A699SPD3</accession>
<name>A0A699SPD3_TANCI</name>
<reference evidence="1" key="1">
    <citation type="journal article" date="2019" name="Sci. Rep.">
        <title>Draft genome of Tanacetum cinerariifolium, the natural source of mosquito coil.</title>
        <authorList>
            <person name="Yamashiro T."/>
            <person name="Shiraishi A."/>
            <person name="Satake H."/>
            <person name="Nakayama K."/>
        </authorList>
    </citation>
    <scope>NUCLEOTIDE SEQUENCE</scope>
</reference>
<comment type="caution">
    <text evidence="1">The sequence shown here is derived from an EMBL/GenBank/DDBJ whole genome shotgun (WGS) entry which is preliminary data.</text>
</comment>
<protein>
    <submittedName>
        <fullName evidence="1">Uncharacterized protein</fullName>
    </submittedName>
</protein>
<sequence>MVMSWILNSMERNIAEIFSYSESSKDLWEAVRDMYEARVYSANASLEKKPYKGKHSDMKCGHCNVPSHSVDRCWILHPELKPKFTKDKKGFID</sequence>
<dbReference type="AlphaFoldDB" id="A0A699SPD3"/>
<organism evidence="1">
    <name type="scientific">Tanacetum cinerariifolium</name>
    <name type="common">Dalmatian daisy</name>
    <name type="synonym">Chrysanthemum cinerariifolium</name>
    <dbReference type="NCBI Taxonomy" id="118510"/>
    <lineage>
        <taxon>Eukaryota</taxon>
        <taxon>Viridiplantae</taxon>
        <taxon>Streptophyta</taxon>
        <taxon>Embryophyta</taxon>
        <taxon>Tracheophyta</taxon>
        <taxon>Spermatophyta</taxon>
        <taxon>Magnoliopsida</taxon>
        <taxon>eudicotyledons</taxon>
        <taxon>Gunneridae</taxon>
        <taxon>Pentapetalae</taxon>
        <taxon>asterids</taxon>
        <taxon>campanulids</taxon>
        <taxon>Asterales</taxon>
        <taxon>Asteraceae</taxon>
        <taxon>Asteroideae</taxon>
        <taxon>Anthemideae</taxon>
        <taxon>Anthemidinae</taxon>
        <taxon>Tanacetum</taxon>
    </lineage>
</organism>
<proteinExistence type="predicted"/>
<gene>
    <name evidence="1" type="ORF">Tci_870633</name>
</gene>
<feature type="non-terminal residue" evidence="1">
    <location>
        <position position="93"/>
    </location>
</feature>
<dbReference type="EMBL" id="BKCJ011173506">
    <property type="protein sequence ID" value="GFC98663.1"/>
    <property type="molecule type" value="Genomic_DNA"/>
</dbReference>
<evidence type="ECO:0000313" key="1">
    <source>
        <dbReference type="EMBL" id="GFC98663.1"/>
    </source>
</evidence>